<dbReference type="EMBL" id="JAEQNC010000028">
    <property type="protein sequence ID" value="MBL0375522.1"/>
    <property type="molecule type" value="Genomic_DNA"/>
</dbReference>
<dbReference type="AlphaFoldDB" id="A0A936YWV8"/>
<reference evidence="1" key="1">
    <citation type="submission" date="2021-01" db="EMBL/GenBank/DDBJ databases">
        <title>Rhizobium sp. strain KVB221 16S ribosomal RNA gene Genome sequencing and assembly.</title>
        <authorList>
            <person name="Kang M."/>
        </authorList>
    </citation>
    <scope>NUCLEOTIDE SEQUENCE</scope>
    <source>
        <strain evidence="1">KVB221</strain>
    </source>
</reference>
<proteinExistence type="predicted"/>
<dbReference type="Proteomes" id="UP000633219">
    <property type="component" value="Unassembled WGS sequence"/>
</dbReference>
<comment type="caution">
    <text evidence="1">The sequence shown here is derived from an EMBL/GenBank/DDBJ whole genome shotgun (WGS) entry which is preliminary data.</text>
</comment>
<name>A0A936YWV8_9HYPH</name>
<evidence type="ECO:0000313" key="1">
    <source>
        <dbReference type="EMBL" id="MBL0375522.1"/>
    </source>
</evidence>
<evidence type="ECO:0000313" key="2">
    <source>
        <dbReference type="Proteomes" id="UP000633219"/>
    </source>
</evidence>
<keyword evidence="2" id="KW-1185">Reference proteome</keyword>
<dbReference type="RefSeq" id="WP_201664065.1">
    <property type="nucleotide sequence ID" value="NZ_JAEQNC010000028.1"/>
</dbReference>
<sequence>MLQHPWRTEANIPARPVPETLLAERLKQLPFHLTETCSVLDLLALFRAVGEAQVGTGLDADRLEAEVGRLVDDGPFVERGRDRLGLPR</sequence>
<organism evidence="1 2">
    <name type="scientific">Rhizobium setariae</name>
    <dbReference type="NCBI Taxonomy" id="2801340"/>
    <lineage>
        <taxon>Bacteria</taxon>
        <taxon>Pseudomonadati</taxon>
        <taxon>Pseudomonadota</taxon>
        <taxon>Alphaproteobacteria</taxon>
        <taxon>Hyphomicrobiales</taxon>
        <taxon>Rhizobiaceae</taxon>
        <taxon>Rhizobium/Agrobacterium group</taxon>
        <taxon>Rhizobium</taxon>
    </lineage>
</organism>
<gene>
    <name evidence="1" type="ORF">JJB09_26295</name>
</gene>
<protein>
    <submittedName>
        <fullName evidence="1">Uncharacterized protein</fullName>
    </submittedName>
</protein>
<accession>A0A936YWV8</accession>